<dbReference type="PANTHER" id="PTHR16301">
    <property type="entry name" value="IMPACT-RELATED"/>
    <property type="match status" value="1"/>
</dbReference>
<name>A0A927R6G7_9BACL</name>
<dbReference type="RefSeq" id="WP_192598719.1">
    <property type="nucleotide sequence ID" value="NZ_JADBEL010000010.1"/>
</dbReference>
<feature type="domain" description="UPF0029" evidence="3">
    <location>
        <begin position="140"/>
        <end position="194"/>
    </location>
</feature>
<organism evidence="4 5">
    <name type="scientific">Sporosarcina limicola</name>
    <dbReference type="NCBI Taxonomy" id="34101"/>
    <lineage>
        <taxon>Bacteria</taxon>
        <taxon>Bacillati</taxon>
        <taxon>Bacillota</taxon>
        <taxon>Bacilli</taxon>
        <taxon>Bacillales</taxon>
        <taxon>Caryophanaceae</taxon>
        <taxon>Sporosarcina</taxon>
    </lineage>
</organism>
<dbReference type="InterPro" id="IPR020569">
    <property type="entry name" value="UPF0029_Impact_CS"/>
</dbReference>
<dbReference type="Pfam" id="PF01205">
    <property type="entry name" value="Impact_N"/>
    <property type="match status" value="1"/>
</dbReference>
<evidence type="ECO:0000256" key="1">
    <source>
        <dbReference type="ARBA" id="ARBA00007665"/>
    </source>
</evidence>
<dbReference type="Gene3D" id="3.30.230.30">
    <property type="entry name" value="Impact, N-terminal domain"/>
    <property type="match status" value="1"/>
</dbReference>
<reference evidence="4" key="1">
    <citation type="submission" date="2020-10" db="EMBL/GenBank/DDBJ databases">
        <title>Genomic Encyclopedia of Type Strains, Phase IV (KMG-IV): sequencing the most valuable type-strain genomes for metagenomic binning, comparative biology and taxonomic classification.</title>
        <authorList>
            <person name="Goeker M."/>
        </authorList>
    </citation>
    <scope>NUCLEOTIDE SEQUENCE</scope>
    <source>
        <strain evidence="4">DSM 13886</strain>
    </source>
</reference>
<dbReference type="PANTHER" id="PTHR16301:SF20">
    <property type="entry name" value="IMPACT FAMILY MEMBER YIGZ"/>
    <property type="match status" value="1"/>
</dbReference>
<dbReference type="SUPFAM" id="SSF54211">
    <property type="entry name" value="Ribosomal protein S5 domain 2-like"/>
    <property type="match status" value="1"/>
</dbReference>
<dbReference type="Gene3D" id="3.30.70.240">
    <property type="match status" value="1"/>
</dbReference>
<dbReference type="Proteomes" id="UP000658225">
    <property type="component" value="Unassembled WGS sequence"/>
</dbReference>
<dbReference type="InterPro" id="IPR001498">
    <property type="entry name" value="Impact_N"/>
</dbReference>
<dbReference type="AlphaFoldDB" id="A0A927R6G7"/>
<evidence type="ECO:0000259" key="3">
    <source>
        <dbReference type="Pfam" id="PF09186"/>
    </source>
</evidence>
<dbReference type="EMBL" id="JADBEL010000010">
    <property type="protein sequence ID" value="MBE1554969.1"/>
    <property type="molecule type" value="Genomic_DNA"/>
</dbReference>
<dbReference type="GO" id="GO:0005737">
    <property type="term" value="C:cytoplasm"/>
    <property type="evidence" value="ECO:0007669"/>
    <property type="project" value="TreeGrafter"/>
</dbReference>
<evidence type="ECO:0000259" key="2">
    <source>
        <dbReference type="Pfam" id="PF01205"/>
    </source>
</evidence>
<dbReference type="NCBIfam" id="TIGR00257">
    <property type="entry name" value="IMPACT_YIGZ"/>
    <property type="match status" value="1"/>
</dbReference>
<evidence type="ECO:0000313" key="5">
    <source>
        <dbReference type="Proteomes" id="UP000658225"/>
    </source>
</evidence>
<dbReference type="InterPro" id="IPR015269">
    <property type="entry name" value="UPF0029_Impact_C"/>
</dbReference>
<dbReference type="Pfam" id="PF09186">
    <property type="entry name" value="DUF1949"/>
    <property type="match status" value="1"/>
</dbReference>
<protein>
    <submittedName>
        <fullName evidence="4">YigZ family protein</fullName>
    </submittedName>
</protein>
<comment type="similarity">
    <text evidence="1">Belongs to the IMPACT family.</text>
</comment>
<dbReference type="InterPro" id="IPR015796">
    <property type="entry name" value="Impact_YigZ-like"/>
</dbReference>
<dbReference type="InterPro" id="IPR036956">
    <property type="entry name" value="Impact_N_sf"/>
</dbReference>
<sequence length="210" mass="23674">MRADYTTVKNYGESELTIQKSRFLTYVKRAESEEEALNFIHNIKKLHHTATHNCSAYIIGEHNTIQKANDDGEPSGTAGIPMLEVLKKQNLKDTVVVVTRYFGGIKLGGGGLIRAYGRATTEGIIATGTVKRKHHYLMKVTIDYTWLGKVENEVRKSKYQLKEIAYTDGVDLFMYVAVGEIGDFTSWMIELTRGHAKMLSISSEFLEFDV</sequence>
<dbReference type="InterPro" id="IPR035647">
    <property type="entry name" value="EFG_III/V"/>
</dbReference>
<dbReference type="InterPro" id="IPR020568">
    <property type="entry name" value="Ribosomal_Su5_D2-typ_SF"/>
</dbReference>
<dbReference type="PROSITE" id="PS00910">
    <property type="entry name" value="UPF0029"/>
    <property type="match status" value="1"/>
</dbReference>
<gene>
    <name evidence="4" type="ORF">H4683_002068</name>
</gene>
<feature type="domain" description="Impact N-terminal" evidence="2">
    <location>
        <begin position="19"/>
        <end position="122"/>
    </location>
</feature>
<proteinExistence type="inferred from homology"/>
<accession>A0A927R6G7</accession>
<dbReference type="InterPro" id="IPR023582">
    <property type="entry name" value="Impact"/>
</dbReference>
<evidence type="ECO:0000313" key="4">
    <source>
        <dbReference type="EMBL" id="MBE1554969.1"/>
    </source>
</evidence>
<comment type="caution">
    <text evidence="4">The sequence shown here is derived from an EMBL/GenBank/DDBJ whole genome shotgun (WGS) entry which is preliminary data.</text>
</comment>
<dbReference type="SUPFAM" id="SSF54980">
    <property type="entry name" value="EF-G C-terminal domain-like"/>
    <property type="match status" value="1"/>
</dbReference>
<dbReference type="GO" id="GO:0006446">
    <property type="term" value="P:regulation of translational initiation"/>
    <property type="evidence" value="ECO:0007669"/>
    <property type="project" value="TreeGrafter"/>
</dbReference>
<keyword evidence="5" id="KW-1185">Reference proteome</keyword>